<protein>
    <submittedName>
        <fullName evidence="1">Uncharacterized protein</fullName>
    </submittedName>
</protein>
<dbReference type="Proteomes" id="UP001347796">
    <property type="component" value="Unassembled WGS sequence"/>
</dbReference>
<name>A0AAN8IY73_PATCE</name>
<organism evidence="1 2">
    <name type="scientific">Patella caerulea</name>
    <name type="common">Rayed Mediterranean limpet</name>
    <dbReference type="NCBI Taxonomy" id="87958"/>
    <lineage>
        <taxon>Eukaryota</taxon>
        <taxon>Metazoa</taxon>
        <taxon>Spiralia</taxon>
        <taxon>Lophotrochozoa</taxon>
        <taxon>Mollusca</taxon>
        <taxon>Gastropoda</taxon>
        <taxon>Patellogastropoda</taxon>
        <taxon>Patelloidea</taxon>
        <taxon>Patellidae</taxon>
        <taxon>Patella</taxon>
    </lineage>
</organism>
<reference evidence="1 2" key="1">
    <citation type="submission" date="2024-01" db="EMBL/GenBank/DDBJ databases">
        <title>The genome of the rayed Mediterranean limpet Patella caerulea (Linnaeus, 1758).</title>
        <authorList>
            <person name="Anh-Thu Weber A."/>
            <person name="Halstead-Nussloch G."/>
        </authorList>
    </citation>
    <scope>NUCLEOTIDE SEQUENCE [LARGE SCALE GENOMIC DNA]</scope>
    <source>
        <strain evidence="1">AATW-2023a</strain>
        <tissue evidence="1">Whole specimen</tissue>
    </source>
</reference>
<gene>
    <name evidence="1" type="ORF">SNE40_021747</name>
</gene>
<evidence type="ECO:0000313" key="2">
    <source>
        <dbReference type="Proteomes" id="UP001347796"/>
    </source>
</evidence>
<dbReference type="EMBL" id="JAZGQO010000018">
    <property type="protein sequence ID" value="KAK6167807.1"/>
    <property type="molecule type" value="Genomic_DNA"/>
</dbReference>
<keyword evidence="2" id="KW-1185">Reference proteome</keyword>
<accession>A0AAN8IY73</accession>
<sequence length="477" mass="53547">MASSGIGRGISKSEYFSKSGKTYKVDIAEVKPSDLPINKSEVHVKVHIPNLPKLCSDSGMVFVEKDDCFVYTPYDMTCKADQITYTFIHREGQTIETVAQDQFIVKCGANNICIQSIPFVLPTHFEQEGPIVSIEVRGMLYLHSAVMVNYNNSEFVTLLHISTENPRNCKVVFSDGTKDDCLWIESSCNDVSCSHFGTSLRYISEQIEQQLKMSLHLWNTPRINEGLEDYLAVKENREMLKSLHVASNEYASSLDKVIDNRKVVVTTLRTEGNSLQKLSKATGVGKIASGLAVTAGIFAAPFTMGASLGVSAVGALGMGGASAIQRYAEKGKTKEMDELFKKDRTYQSSLAQWERKFCRNLDEITKTSLREMICTIISCTEELENVIEEANKRARDLLRDNDNDYETFILFMRALMPKDFEEFKHSLKGLTESQVAKNFFELAETVEKSLRKAGILLIDLYQVTKKFKEIIQTILGN</sequence>
<proteinExistence type="predicted"/>
<dbReference type="AlphaFoldDB" id="A0AAN8IY73"/>
<evidence type="ECO:0000313" key="1">
    <source>
        <dbReference type="EMBL" id="KAK6167807.1"/>
    </source>
</evidence>
<comment type="caution">
    <text evidence="1">The sequence shown here is derived from an EMBL/GenBank/DDBJ whole genome shotgun (WGS) entry which is preliminary data.</text>
</comment>